<dbReference type="InterPro" id="IPR037252">
    <property type="entry name" value="Mib_Herc2_sf"/>
</dbReference>
<reference evidence="3 4" key="1">
    <citation type="submission" date="2024-04" db="EMBL/GenBank/DDBJ databases">
        <authorList>
            <consortium name="Genoscope - CEA"/>
            <person name="William W."/>
        </authorList>
    </citation>
    <scope>NUCLEOTIDE SEQUENCE [LARGE SCALE GENOMIC DNA]</scope>
</reference>
<feature type="coiled-coil region" evidence="1">
    <location>
        <begin position="273"/>
        <end position="332"/>
    </location>
</feature>
<dbReference type="GO" id="GO:0016567">
    <property type="term" value="P:protein ubiquitination"/>
    <property type="evidence" value="ECO:0007669"/>
    <property type="project" value="InterPro"/>
</dbReference>
<dbReference type="InterPro" id="IPR010606">
    <property type="entry name" value="Mib_Herc2"/>
</dbReference>
<organism evidence="3 4">
    <name type="scientific">Lymnaea stagnalis</name>
    <name type="common">Great pond snail</name>
    <name type="synonym">Helix stagnalis</name>
    <dbReference type="NCBI Taxonomy" id="6523"/>
    <lineage>
        <taxon>Eukaryota</taxon>
        <taxon>Metazoa</taxon>
        <taxon>Spiralia</taxon>
        <taxon>Lophotrochozoa</taxon>
        <taxon>Mollusca</taxon>
        <taxon>Gastropoda</taxon>
        <taxon>Heterobranchia</taxon>
        <taxon>Euthyneura</taxon>
        <taxon>Panpulmonata</taxon>
        <taxon>Hygrophila</taxon>
        <taxon>Lymnaeoidea</taxon>
        <taxon>Lymnaeidae</taxon>
        <taxon>Lymnaea</taxon>
    </lineage>
</organism>
<dbReference type="PROSITE" id="PS51416">
    <property type="entry name" value="MIB_HERC2"/>
    <property type="match status" value="1"/>
</dbReference>
<sequence length="494" mass="55791">MTTALKQVNLITLKLEMLEDERQQFLEAMDSYLNHVISLGHTLVDKHSGLLENFKDVSQAIETAMNFLSDKASEFRAQLNDKPAVCSGLSDSLAHDHEAIELSGSLSFEVLPDLSLRHATCQKSQLQSAGMLTGQCEIHEKQFQNHTAKIETLSSTLVRVIADLNSLKKQQPDSVTATVAEMNSIPLSIEQNESFVEVKKNLSSLCLDVENISRRHDSVFKEISSLKNENLISLHDRLKDLEAKGLKMDMKIIDFETKVNGLENGHSKLDSGRNNLESSLNEMDNRINEMDSKLSQLQERTSLVINEKEAEIKVMFEQLQQMSKEVSELKELKARKGPDRDVTKLKDLELAIRGLEIWAKLELEEKLKQVGENVRKLEGEQKRDSELVGEHIAEVNCVLDKIREKQYSLQCRIKSVEDTLPPNRLLVEQQLPYMKVSARVKKGPDWPHGALDPGYGSIVTEVPSLHTVTVRWDDGRLGNYKVGGNWNAYEIQLA</sequence>
<evidence type="ECO:0000313" key="4">
    <source>
        <dbReference type="Proteomes" id="UP001497497"/>
    </source>
</evidence>
<protein>
    <recommendedName>
        <fullName evidence="2">MIB/HERC2 domain-containing protein</fullName>
    </recommendedName>
</protein>
<evidence type="ECO:0000313" key="3">
    <source>
        <dbReference type="EMBL" id="CAL1534670.1"/>
    </source>
</evidence>
<gene>
    <name evidence="3" type="ORF">GSLYS_00008630001</name>
</gene>
<comment type="caution">
    <text evidence="3">The sequence shown here is derived from an EMBL/GenBank/DDBJ whole genome shotgun (WGS) entry which is preliminary data.</text>
</comment>
<evidence type="ECO:0000256" key="1">
    <source>
        <dbReference type="SAM" id="Coils"/>
    </source>
</evidence>
<dbReference type="Proteomes" id="UP001497497">
    <property type="component" value="Unassembled WGS sequence"/>
</dbReference>
<proteinExistence type="predicted"/>
<dbReference type="SUPFAM" id="SSF159034">
    <property type="entry name" value="Mib/herc2 domain-like"/>
    <property type="match status" value="1"/>
</dbReference>
<dbReference type="EMBL" id="CAXITT010000179">
    <property type="protein sequence ID" value="CAL1534670.1"/>
    <property type="molecule type" value="Genomic_DNA"/>
</dbReference>
<dbReference type="AlphaFoldDB" id="A0AAV2HMI7"/>
<accession>A0AAV2HMI7</accession>
<name>A0AAV2HMI7_LYMST</name>
<dbReference type="GO" id="GO:0046872">
    <property type="term" value="F:metal ion binding"/>
    <property type="evidence" value="ECO:0007669"/>
    <property type="project" value="InterPro"/>
</dbReference>
<dbReference type="Gene3D" id="2.30.30.40">
    <property type="entry name" value="SH3 Domains"/>
    <property type="match status" value="1"/>
</dbReference>
<dbReference type="GO" id="GO:0004842">
    <property type="term" value="F:ubiquitin-protein transferase activity"/>
    <property type="evidence" value="ECO:0007669"/>
    <property type="project" value="InterPro"/>
</dbReference>
<feature type="domain" description="MIB/HERC2" evidence="2">
    <location>
        <begin position="426"/>
        <end position="494"/>
    </location>
</feature>
<keyword evidence="4" id="KW-1185">Reference proteome</keyword>
<dbReference type="Gene3D" id="1.10.287.1490">
    <property type="match status" value="1"/>
</dbReference>
<keyword evidence="1" id="KW-0175">Coiled coil</keyword>
<evidence type="ECO:0000259" key="2">
    <source>
        <dbReference type="PROSITE" id="PS51416"/>
    </source>
</evidence>